<dbReference type="RefSeq" id="WP_317714846.1">
    <property type="nucleotide sequence ID" value="NZ_JAWLUM010000006.1"/>
</dbReference>
<name>A0ABU4F075_WILMA</name>
<sequence length="89" mass="10043">MTAATSYADRAQHYRQQAQARRTAGDLEDTARLEELAERAEQAHQLRPWSAAHEALRYDDQDCCRECHEHLSDPHGPGCVYADLSCATD</sequence>
<comment type="caution">
    <text evidence="2">The sequence shown here is derived from an EMBL/GenBank/DDBJ whole genome shotgun (WGS) entry which is preliminary data.</text>
</comment>
<evidence type="ECO:0000313" key="3">
    <source>
        <dbReference type="Proteomes" id="UP001185792"/>
    </source>
</evidence>
<dbReference type="Proteomes" id="UP001185792">
    <property type="component" value="Unassembled WGS sequence"/>
</dbReference>
<evidence type="ECO:0000313" key="2">
    <source>
        <dbReference type="EMBL" id="MDV7136920.1"/>
    </source>
</evidence>
<dbReference type="EMBL" id="JAWLUM010000006">
    <property type="protein sequence ID" value="MDV7136920.1"/>
    <property type="molecule type" value="Genomic_DNA"/>
</dbReference>
<reference evidence="2 3" key="1">
    <citation type="submission" date="2023-10" db="EMBL/GenBank/DDBJ databases">
        <title>Development of a sustainable strategy for remediation of hydrocarbon-contaminated territories based on the waste exchange concept.</title>
        <authorList>
            <person name="Krivoruchko A."/>
        </authorList>
    </citation>
    <scope>NUCLEOTIDE SEQUENCE [LARGE SCALE GENOMIC DNA]</scope>
    <source>
        <strain evidence="2 3">IEGM 1236</strain>
    </source>
</reference>
<feature type="region of interest" description="Disordered" evidence="1">
    <location>
        <begin position="1"/>
        <end position="26"/>
    </location>
</feature>
<keyword evidence="3" id="KW-1185">Reference proteome</keyword>
<gene>
    <name evidence="2" type="ORF">R4198_24785</name>
</gene>
<organism evidence="2 3">
    <name type="scientific">Williamsia marianensis</name>
    <dbReference type="NCBI Taxonomy" id="85044"/>
    <lineage>
        <taxon>Bacteria</taxon>
        <taxon>Bacillati</taxon>
        <taxon>Actinomycetota</taxon>
        <taxon>Actinomycetes</taxon>
        <taxon>Mycobacteriales</taxon>
        <taxon>Nocardiaceae</taxon>
        <taxon>Williamsia</taxon>
    </lineage>
</organism>
<evidence type="ECO:0000256" key="1">
    <source>
        <dbReference type="SAM" id="MobiDB-lite"/>
    </source>
</evidence>
<accession>A0ABU4F075</accession>
<protein>
    <submittedName>
        <fullName evidence="2">Uncharacterized protein</fullName>
    </submittedName>
</protein>
<proteinExistence type="predicted"/>